<evidence type="ECO:0000256" key="8">
    <source>
        <dbReference type="ARBA" id="ARBA00022857"/>
    </source>
</evidence>
<dbReference type="InterPro" id="IPR004443">
    <property type="entry name" value="YjeF_N_dom"/>
</dbReference>
<organism evidence="22 23">
    <name type="scientific">Polaromonas jejuensis</name>
    <dbReference type="NCBI Taxonomy" id="457502"/>
    <lineage>
        <taxon>Bacteria</taxon>
        <taxon>Pseudomonadati</taxon>
        <taxon>Pseudomonadota</taxon>
        <taxon>Betaproteobacteria</taxon>
        <taxon>Burkholderiales</taxon>
        <taxon>Comamonadaceae</taxon>
        <taxon>Polaromonas</taxon>
    </lineage>
</organism>
<comment type="function">
    <text evidence="17">Catalyzes the dehydration of the S-form of NAD(P)HX at the expense of ADP, which is converted to AMP. Together with NAD(P)HX epimerase, which catalyzes the epimerization of the S- and R-forms, the enzyme allows the repair of both epimers of NAD(P)HX, a damaged form of NAD(P)H that is a result of enzymatic or heat-dependent hydration.</text>
</comment>
<comment type="similarity">
    <text evidence="17">Belongs to the NnrD/CARKD family.</text>
</comment>
<reference evidence="23" key="1">
    <citation type="journal article" date="2019" name="Int. J. Syst. Evol. Microbiol.">
        <title>The Global Catalogue of Microorganisms (GCM) 10K type strain sequencing project: providing services to taxonomists for standard genome sequencing and annotation.</title>
        <authorList>
            <consortium name="The Broad Institute Genomics Platform"/>
            <consortium name="The Broad Institute Genome Sequencing Center for Infectious Disease"/>
            <person name="Wu L."/>
            <person name="Ma J."/>
        </authorList>
    </citation>
    <scope>NUCLEOTIDE SEQUENCE [LARGE SCALE GENOMIC DNA]</scope>
    <source>
        <strain evidence="23">CGMCC 4.7277</strain>
    </source>
</reference>
<dbReference type="Gene3D" id="3.40.50.10260">
    <property type="entry name" value="YjeF N-terminal domain"/>
    <property type="match status" value="1"/>
</dbReference>
<comment type="catalytic activity">
    <reaction evidence="2 18 19">
        <text>(6R)-NADPHX = (6S)-NADPHX</text>
        <dbReference type="Rhea" id="RHEA:32227"/>
        <dbReference type="ChEBI" id="CHEBI:64076"/>
        <dbReference type="ChEBI" id="CHEBI:64077"/>
        <dbReference type="EC" id="5.1.99.6"/>
    </reaction>
</comment>
<dbReference type="InterPro" id="IPR017953">
    <property type="entry name" value="Carbohydrate_kinase_pred_CS"/>
</dbReference>
<dbReference type="InterPro" id="IPR036652">
    <property type="entry name" value="YjeF_N_dom_sf"/>
</dbReference>
<evidence type="ECO:0000256" key="13">
    <source>
        <dbReference type="ARBA" id="ARBA00023268"/>
    </source>
</evidence>
<evidence type="ECO:0000256" key="4">
    <source>
        <dbReference type="ARBA" id="ARBA00009524"/>
    </source>
</evidence>
<keyword evidence="23" id="KW-1185">Reference proteome</keyword>
<feature type="binding site" evidence="18">
    <location>
        <position position="164"/>
    </location>
    <ligand>
        <name>(6S)-NADPHX</name>
        <dbReference type="ChEBI" id="CHEBI:64076"/>
    </ligand>
</feature>
<evidence type="ECO:0000256" key="6">
    <source>
        <dbReference type="ARBA" id="ARBA00022741"/>
    </source>
</evidence>
<feature type="binding site" evidence="18">
    <location>
        <position position="65"/>
    </location>
    <ligand>
        <name>K(+)</name>
        <dbReference type="ChEBI" id="CHEBI:29103"/>
    </ligand>
</feature>
<evidence type="ECO:0000256" key="12">
    <source>
        <dbReference type="ARBA" id="ARBA00023239"/>
    </source>
</evidence>
<evidence type="ECO:0000313" key="22">
    <source>
        <dbReference type="EMBL" id="MFC5520162.1"/>
    </source>
</evidence>
<evidence type="ECO:0000256" key="18">
    <source>
        <dbReference type="HAMAP-Rule" id="MF_01966"/>
    </source>
</evidence>
<evidence type="ECO:0000256" key="9">
    <source>
        <dbReference type="ARBA" id="ARBA00022958"/>
    </source>
</evidence>
<comment type="function">
    <text evidence="18">Catalyzes the epimerization of the S- and R-forms of NAD(P)HX, a damaged form of NAD(P)H that is a result of enzymatic or heat-dependent hydration. This is a prerequisite for the S-specific NAD(P)H-hydrate dehydratase to allow the repair of both epimers of NAD(P)HX.</text>
</comment>
<dbReference type="InterPro" id="IPR000631">
    <property type="entry name" value="CARKD"/>
</dbReference>
<accession>A0ABW0Q7U1</accession>
<dbReference type="PROSITE" id="PS51385">
    <property type="entry name" value="YJEF_N"/>
    <property type="match status" value="1"/>
</dbReference>
<comment type="caution">
    <text evidence="22">The sequence shown here is derived from an EMBL/GenBank/DDBJ whole genome shotgun (WGS) entry which is preliminary data.</text>
</comment>
<comment type="cofactor">
    <cofactor evidence="18 19">
        <name>K(+)</name>
        <dbReference type="ChEBI" id="CHEBI:29103"/>
    </cofactor>
    <text evidence="18 19">Binds 1 potassium ion per subunit.</text>
</comment>
<keyword evidence="13" id="KW-0511">Multifunctional enzyme</keyword>
<keyword evidence="8 17" id="KW-0521">NADP</keyword>
<evidence type="ECO:0000259" key="20">
    <source>
        <dbReference type="PROSITE" id="PS51383"/>
    </source>
</evidence>
<dbReference type="Pfam" id="PF03853">
    <property type="entry name" value="YjeF_N"/>
    <property type="match status" value="1"/>
</dbReference>
<name>A0ABW0Q7U1_9BURK</name>
<sequence>MQKISSALSLPLYSVAATRQIEQQAAASLPPHTLMQRAGLSVARLALALAPHAQRIWIACGPGNNGGDGFEAALHLHQWGKTVLVTWTGLPGGKAEPPDAQAARVRALAAGVTLATEAPQDFDVCIDALLGIGARLDPHRAGSALMRQWLALMQASQALRLAVDVPTGLDADTGFSSSAVATKSIAACAHPERAAGIFTLSLLTLKAGLFTASGRDGAGQVWFDDLGVKPAATPEPCAWLLGADRAAQPPRRKAAHASHKGSFGDVAVLGGQSGTAATTHMTGAALLAARAALHAGAGRVFVALLGQAGPTVDLLQPELMFRAPDALDLKRQVVVCGCGGGEAVKSVIAKLLSTAARAVLDADALNAIANDTQLQTQLKARHGRAYSTVLTPHPLEAARLLGSTAAAVQADRLAAARELAQRFQCVVALKGSGTVIAAPGRETMVNASGNALLATAGTGDVLAGMLGAYMAGGLEAFEAACGAVFAHGRRADAWASQRPGQALTASALAAL</sequence>
<gene>
    <name evidence="18" type="primary">nnrE</name>
    <name evidence="17" type="synonym">nnrD</name>
    <name evidence="22" type="ORF">ACFPP7_04420</name>
</gene>
<keyword evidence="10 17" id="KW-0520">NAD</keyword>
<protein>
    <recommendedName>
        <fullName evidence="19">Bifunctional NAD(P)H-hydrate repair enzyme</fullName>
    </recommendedName>
    <alternativeName>
        <fullName evidence="19">Nicotinamide nucleotide repair protein</fullName>
    </alternativeName>
    <domain>
        <recommendedName>
            <fullName evidence="19">ADP-dependent (S)-NAD(P)H-hydrate dehydratase</fullName>
            <ecNumber evidence="19">4.2.1.136</ecNumber>
        </recommendedName>
        <alternativeName>
            <fullName evidence="19">ADP-dependent NAD(P)HX dehydratase</fullName>
        </alternativeName>
    </domain>
    <domain>
        <recommendedName>
            <fullName evidence="19">NAD(P)H-hydrate epimerase</fullName>
            <ecNumber evidence="19">5.1.99.6</ecNumber>
        </recommendedName>
    </domain>
</protein>
<proteinExistence type="inferred from homology"/>
<feature type="binding site" evidence="18">
    <location>
        <begin position="64"/>
        <end position="68"/>
    </location>
    <ligand>
        <name>(6S)-NADPHX</name>
        <dbReference type="ChEBI" id="CHEBI:64076"/>
    </ligand>
</feature>
<evidence type="ECO:0000259" key="21">
    <source>
        <dbReference type="PROSITE" id="PS51385"/>
    </source>
</evidence>
<evidence type="ECO:0000256" key="17">
    <source>
        <dbReference type="HAMAP-Rule" id="MF_01965"/>
    </source>
</evidence>
<comment type="catalytic activity">
    <reaction evidence="16 17 19">
        <text>(6S)-NADPHX + ADP = AMP + phosphate + NADPH + H(+)</text>
        <dbReference type="Rhea" id="RHEA:32235"/>
        <dbReference type="ChEBI" id="CHEBI:15378"/>
        <dbReference type="ChEBI" id="CHEBI:43474"/>
        <dbReference type="ChEBI" id="CHEBI:57783"/>
        <dbReference type="ChEBI" id="CHEBI:64076"/>
        <dbReference type="ChEBI" id="CHEBI:456215"/>
        <dbReference type="ChEBI" id="CHEBI:456216"/>
        <dbReference type="EC" id="4.2.1.136"/>
    </reaction>
</comment>
<dbReference type="Gene3D" id="3.40.1190.20">
    <property type="match status" value="1"/>
</dbReference>
<comment type="catalytic activity">
    <reaction evidence="1 18 19">
        <text>(6R)-NADHX = (6S)-NADHX</text>
        <dbReference type="Rhea" id="RHEA:32215"/>
        <dbReference type="ChEBI" id="CHEBI:64074"/>
        <dbReference type="ChEBI" id="CHEBI:64075"/>
        <dbReference type="EC" id="5.1.99.6"/>
    </reaction>
</comment>
<feature type="binding site" evidence="17">
    <location>
        <position position="459"/>
    </location>
    <ligand>
        <name>AMP</name>
        <dbReference type="ChEBI" id="CHEBI:456215"/>
    </ligand>
</feature>
<evidence type="ECO:0000313" key="23">
    <source>
        <dbReference type="Proteomes" id="UP001596084"/>
    </source>
</evidence>
<feature type="binding site" evidence="18">
    <location>
        <position position="167"/>
    </location>
    <ligand>
        <name>K(+)</name>
        <dbReference type="ChEBI" id="CHEBI:29103"/>
    </ligand>
</feature>
<comment type="similarity">
    <text evidence="18">Belongs to the NnrE/AIBP family.</text>
</comment>
<feature type="binding site" evidence="18">
    <location>
        <position position="127"/>
    </location>
    <ligand>
        <name>K(+)</name>
        <dbReference type="ChEBI" id="CHEBI:29103"/>
    </ligand>
</feature>
<dbReference type="EMBL" id="JBHSMX010000009">
    <property type="protein sequence ID" value="MFC5520162.1"/>
    <property type="molecule type" value="Genomic_DNA"/>
</dbReference>
<comment type="similarity">
    <text evidence="4 19">In the C-terminal section; belongs to the NnrD/CARKD family.</text>
</comment>
<dbReference type="SUPFAM" id="SSF64153">
    <property type="entry name" value="YjeF N-terminal domain-like"/>
    <property type="match status" value="1"/>
</dbReference>
<feature type="binding site" evidence="17">
    <location>
        <position position="460"/>
    </location>
    <ligand>
        <name>(6S)-NADPHX</name>
        <dbReference type="ChEBI" id="CHEBI:64076"/>
    </ligand>
</feature>
<comment type="cofactor">
    <cofactor evidence="17">
        <name>Mg(2+)</name>
        <dbReference type="ChEBI" id="CHEBI:18420"/>
    </cofactor>
</comment>
<comment type="subunit">
    <text evidence="17">Homotetramer.</text>
</comment>
<evidence type="ECO:0000256" key="19">
    <source>
        <dbReference type="PIRNR" id="PIRNR017184"/>
    </source>
</evidence>
<dbReference type="Pfam" id="PF01256">
    <property type="entry name" value="Carb_kinase"/>
    <property type="match status" value="1"/>
</dbReference>
<feature type="binding site" evidence="17">
    <location>
        <begin position="430"/>
        <end position="434"/>
    </location>
    <ligand>
        <name>AMP</name>
        <dbReference type="ChEBI" id="CHEBI:456215"/>
    </ligand>
</feature>
<feature type="binding site" evidence="17">
    <location>
        <position position="393"/>
    </location>
    <ligand>
        <name>(6S)-NADPHX</name>
        <dbReference type="ChEBI" id="CHEBI:64076"/>
    </ligand>
</feature>
<evidence type="ECO:0000256" key="16">
    <source>
        <dbReference type="ARBA" id="ARBA00049209"/>
    </source>
</evidence>
<keyword evidence="6 17" id="KW-0547">Nucleotide-binding</keyword>
<evidence type="ECO:0000256" key="5">
    <source>
        <dbReference type="ARBA" id="ARBA00022723"/>
    </source>
</evidence>
<feature type="domain" description="YjeF N-terminal" evidence="21">
    <location>
        <begin position="18"/>
        <end position="234"/>
    </location>
</feature>
<dbReference type="RefSeq" id="WP_068834588.1">
    <property type="nucleotide sequence ID" value="NZ_JBHSMX010000009.1"/>
</dbReference>
<dbReference type="PANTHER" id="PTHR12592:SF0">
    <property type="entry name" value="ATP-DEPENDENT (S)-NAD(P)H-HYDRATE DEHYDRATASE"/>
    <property type="match status" value="1"/>
</dbReference>
<evidence type="ECO:0000256" key="7">
    <source>
        <dbReference type="ARBA" id="ARBA00022840"/>
    </source>
</evidence>
<evidence type="ECO:0000256" key="3">
    <source>
        <dbReference type="ARBA" id="ARBA00006001"/>
    </source>
</evidence>
<dbReference type="HAMAP" id="MF_01966">
    <property type="entry name" value="NADHX_epimerase"/>
    <property type="match status" value="1"/>
</dbReference>
<dbReference type="Proteomes" id="UP001596084">
    <property type="component" value="Unassembled WGS sequence"/>
</dbReference>
<evidence type="ECO:0000256" key="14">
    <source>
        <dbReference type="ARBA" id="ARBA00025153"/>
    </source>
</evidence>
<dbReference type="CDD" id="cd01171">
    <property type="entry name" value="YXKO-related"/>
    <property type="match status" value="1"/>
</dbReference>
<keyword evidence="5 18" id="KW-0479">Metal-binding</keyword>
<dbReference type="PROSITE" id="PS01050">
    <property type="entry name" value="YJEF_C_2"/>
    <property type="match status" value="1"/>
</dbReference>
<comment type="catalytic activity">
    <reaction evidence="15 17 19">
        <text>(6S)-NADHX + ADP = AMP + phosphate + NADH + H(+)</text>
        <dbReference type="Rhea" id="RHEA:32223"/>
        <dbReference type="ChEBI" id="CHEBI:15378"/>
        <dbReference type="ChEBI" id="CHEBI:43474"/>
        <dbReference type="ChEBI" id="CHEBI:57945"/>
        <dbReference type="ChEBI" id="CHEBI:64074"/>
        <dbReference type="ChEBI" id="CHEBI:456215"/>
        <dbReference type="ChEBI" id="CHEBI:456216"/>
        <dbReference type="EC" id="4.2.1.136"/>
    </reaction>
</comment>
<dbReference type="PANTHER" id="PTHR12592">
    <property type="entry name" value="ATP-DEPENDENT (S)-NAD(P)H-HYDRATE DEHYDRATASE FAMILY MEMBER"/>
    <property type="match status" value="1"/>
</dbReference>
<dbReference type="HAMAP" id="MF_01965">
    <property type="entry name" value="NADHX_dehydratase"/>
    <property type="match status" value="1"/>
</dbReference>
<evidence type="ECO:0000256" key="15">
    <source>
        <dbReference type="ARBA" id="ARBA00048238"/>
    </source>
</evidence>
<comment type="similarity">
    <text evidence="3 19">In the N-terminal section; belongs to the NnrE/AIBP family.</text>
</comment>
<dbReference type="PROSITE" id="PS51383">
    <property type="entry name" value="YJEF_C_3"/>
    <property type="match status" value="1"/>
</dbReference>
<feature type="domain" description="YjeF C-terminal" evidence="20">
    <location>
        <begin position="243"/>
        <end position="511"/>
    </location>
</feature>
<evidence type="ECO:0000256" key="11">
    <source>
        <dbReference type="ARBA" id="ARBA00023235"/>
    </source>
</evidence>
<dbReference type="NCBIfam" id="TIGR00196">
    <property type="entry name" value="yjeF_cterm"/>
    <property type="match status" value="1"/>
</dbReference>
<dbReference type="SUPFAM" id="SSF53613">
    <property type="entry name" value="Ribokinase-like"/>
    <property type="match status" value="1"/>
</dbReference>
<dbReference type="EC" id="4.2.1.136" evidence="19"/>
<keyword evidence="7 17" id="KW-0067">ATP-binding</keyword>
<keyword evidence="9 18" id="KW-0630">Potassium</keyword>
<dbReference type="EC" id="5.1.99.6" evidence="19"/>
<comment type="caution">
    <text evidence="18">Lacks conserved residue(s) required for the propagation of feature annotation.</text>
</comment>
<dbReference type="InterPro" id="IPR030677">
    <property type="entry name" value="Nnr"/>
</dbReference>
<evidence type="ECO:0000256" key="1">
    <source>
        <dbReference type="ARBA" id="ARBA00000013"/>
    </source>
</evidence>
<evidence type="ECO:0000256" key="2">
    <source>
        <dbReference type="ARBA" id="ARBA00000909"/>
    </source>
</evidence>
<keyword evidence="12 17" id="KW-0456">Lyase</keyword>
<comment type="function">
    <text evidence="14 19">Bifunctional enzyme that catalyzes the epimerization of the S- and R-forms of NAD(P)HX and the dehydration of the S-form of NAD(P)HX at the expense of ADP, which is converted to AMP. This allows the repair of both epimers of NAD(P)HX, a damaged form of NAD(P)H that is a result of enzymatic or heat-dependent hydration.</text>
</comment>
<feature type="binding site" evidence="17">
    <location>
        <position position="339"/>
    </location>
    <ligand>
        <name>(6S)-NADPHX</name>
        <dbReference type="ChEBI" id="CHEBI:64076"/>
    </ligand>
</feature>
<dbReference type="InterPro" id="IPR029056">
    <property type="entry name" value="Ribokinase-like"/>
</dbReference>
<evidence type="ECO:0000256" key="10">
    <source>
        <dbReference type="ARBA" id="ARBA00023027"/>
    </source>
</evidence>
<keyword evidence="11 18" id="KW-0413">Isomerase</keyword>
<feature type="binding site" evidence="17">
    <location>
        <position position="284"/>
    </location>
    <ligand>
        <name>(6S)-NADPHX</name>
        <dbReference type="ChEBI" id="CHEBI:64076"/>
    </ligand>
</feature>
<dbReference type="PIRSF" id="PIRSF017184">
    <property type="entry name" value="Nnr"/>
    <property type="match status" value="1"/>
</dbReference>